<proteinExistence type="predicted"/>
<dbReference type="Pfam" id="PF12833">
    <property type="entry name" value="HTH_18"/>
    <property type="match status" value="1"/>
</dbReference>
<evidence type="ECO:0000259" key="4">
    <source>
        <dbReference type="PROSITE" id="PS01124"/>
    </source>
</evidence>
<evidence type="ECO:0000313" key="6">
    <source>
        <dbReference type="Proteomes" id="UP000033662"/>
    </source>
</evidence>
<dbReference type="AlphaFoldDB" id="A0A0F4XHI4"/>
<evidence type="ECO:0000256" key="3">
    <source>
        <dbReference type="ARBA" id="ARBA00023163"/>
    </source>
</evidence>
<evidence type="ECO:0000313" key="5">
    <source>
        <dbReference type="EMBL" id="KKA05502.1"/>
    </source>
</evidence>
<dbReference type="GO" id="GO:0003700">
    <property type="term" value="F:DNA-binding transcription factor activity"/>
    <property type="evidence" value="ECO:0007669"/>
    <property type="project" value="InterPro"/>
</dbReference>
<dbReference type="InterPro" id="IPR018062">
    <property type="entry name" value="HTH_AraC-typ_CS"/>
</dbReference>
<dbReference type="PANTHER" id="PTHR43130:SF3">
    <property type="entry name" value="HTH-TYPE TRANSCRIPTIONAL REGULATOR RV1931C"/>
    <property type="match status" value="1"/>
</dbReference>
<dbReference type="PROSITE" id="PS01124">
    <property type="entry name" value="HTH_ARAC_FAMILY_2"/>
    <property type="match status" value="1"/>
</dbReference>
<keyword evidence="1" id="KW-0805">Transcription regulation</keyword>
<dbReference type="CDD" id="cd03136">
    <property type="entry name" value="GATase1_AraC_ArgR_like"/>
    <property type="match status" value="1"/>
</dbReference>
<comment type="caution">
    <text evidence="5">The sequence shown here is derived from an EMBL/GenBank/DDBJ whole genome shotgun (WGS) entry which is preliminary data.</text>
</comment>
<dbReference type="InterPro" id="IPR018060">
    <property type="entry name" value="HTH_AraC"/>
</dbReference>
<dbReference type="InterPro" id="IPR020449">
    <property type="entry name" value="Tscrpt_reg_AraC-type_HTH"/>
</dbReference>
<dbReference type="InterPro" id="IPR009057">
    <property type="entry name" value="Homeodomain-like_sf"/>
</dbReference>
<dbReference type="SUPFAM" id="SSF46689">
    <property type="entry name" value="Homeodomain-like"/>
    <property type="match status" value="2"/>
</dbReference>
<accession>A0A0F4XHI4</accession>
<dbReference type="PANTHER" id="PTHR43130">
    <property type="entry name" value="ARAC-FAMILY TRANSCRIPTIONAL REGULATOR"/>
    <property type="match status" value="1"/>
</dbReference>
<dbReference type="Pfam" id="PF01965">
    <property type="entry name" value="DJ-1_PfpI"/>
    <property type="match status" value="1"/>
</dbReference>
<dbReference type="Gene3D" id="1.10.10.60">
    <property type="entry name" value="Homeodomain-like"/>
    <property type="match status" value="1"/>
</dbReference>
<reference evidence="5 6" key="1">
    <citation type="submission" date="2015-03" db="EMBL/GenBank/DDBJ databases">
        <title>Pseudomonas fluorescens 1855-344 Genome sequencing and assembly.</title>
        <authorList>
            <person name="Eng W.W.H."/>
            <person name="Gan H.M."/>
            <person name="Savka M.A."/>
        </authorList>
    </citation>
    <scope>NUCLEOTIDE SEQUENCE [LARGE SCALE GENOMIC DNA]</scope>
    <source>
        <strain evidence="5 6">1855-344</strain>
    </source>
</reference>
<name>A0A0F4XHI4_9PSED</name>
<feature type="domain" description="HTH araC/xylS-type" evidence="4">
    <location>
        <begin position="241"/>
        <end position="339"/>
    </location>
</feature>
<dbReference type="PROSITE" id="PS00041">
    <property type="entry name" value="HTH_ARAC_FAMILY_1"/>
    <property type="match status" value="1"/>
</dbReference>
<dbReference type="InterPro" id="IPR029062">
    <property type="entry name" value="Class_I_gatase-like"/>
</dbReference>
<keyword evidence="2" id="KW-0238">DNA-binding</keyword>
<sequence length="347" mass="38077">MPSAFESVLKNKNMAYRPLGSAPASQAPIRVAFVLMDNFSMMSFTGAVDALVTANLMSDMPLYEVLTVGVSGGQVTSDLGIVISTDIELAQMPENQDVLIVAGGFRVKLQGHPLLRRKLRANAACGAILGGLWNGAFFVADANLLDGFECAVHPESRAMMAEVFPHVKVSSRAYVVDRERVSCAGANSSLRMMLQLIRQAGGAALVGAIEEILRCDESGDDATDLPPVFVETDPTLPESLKLALELMWQNVEEPLTIDELAACVKISKRQLERRFCSFLGATPTRYYLELRLTRARQLIQQTNRSVTEIAVATGFVSSPHFQRRFRDFFGVPPGSYRSKSERKQTVR</sequence>
<gene>
    <name evidence="5" type="ORF">VP02_22740</name>
</gene>
<dbReference type="InterPro" id="IPR052158">
    <property type="entry name" value="INH-QAR"/>
</dbReference>
<dbReference type="PRINTS" id="PR00032">
    <property type="entry name" value="HTHARAC"/>
</dbReference>
<dbReference type="SUPFAM" id="SSF52317">
    <property type="entry name" value="Class I glutamine amidotransferase-like"/>
    <property type="match status" value="1"/>
</dbReference>
<dbReference type="OrthoDB" id="9803764at2"/>
<keyword evidence="3" id="KW-0804">Transcription</keyword>
<dbReference type="Proteomes" id="UP000033662">
    <property type="component" value="Unassembled WGS sequence"/>
</dbReference>
<dbReference type="EMBL" id="JZXC01000026">
    <property type="protein sequence ID" value="KKA05502.1"/>
    <property type="molecule type" value="Genomic_DNA"/>
</dbReference>
<dbReference type="PATRIC" id="fig|132476.4.peg.3220"/>
<organism evidence="5 6">
    <name type="scientific">Pseudomonas kilonensis</name>
    <dbReference type="NCBI Taxonomy" id="132476"/>
    <lineage>
        <taxon>Bacteria</taxon>
        <taxon>Pseudomonadati</taxon>
        <taxon>Pseudomonadota</taxon>
        <taxon>Gammaproteobacteria</taxon>
        <taxon>Pseudomonadales</taxon>
        <taxon>Pseudomonadaceae</taxon>
        <taxon>Pseudomonas</taxon>
    </lineage>
</organism>
<dbReference type="Gene3D" id="3.40.50.880">
    <property type="match status" value="1"/>
</dbReference>
<protein>
    <submittedName>
        <fullName evidence="5">AraC family transcriptional regulator</fullName>
    </submittedName>
</protein>
<evidence type="ECO:0000256" key="1">
    <source>
        <dbReference type="ARBA" id="ARBA00023015"/>
    </source>
</evidence>
<dbReference type="SMART" id="SM00342">
    <property type="entry name" value="HTH_ARAC"/>
    <property type="match status" value="1"/>
</dbReference>
<dbReference type="InterPro" id="IPR002818">
    <property type="entry name" value="DJ-1/PfpI"/>
</dbReference>
<dbReference type="GO" id="GO:0043565">
    <property type="term" value="F:sequence-specific DNA binding"/>
    <property type="evidence" value="ECO:0007669"/>
    <property type="project" value="InterPro"/>
</dbReference>
<evidence type="ECO:0000256" key="2">
    <source>
        <dbReference type="ARBA" id="ARBA00023125"/>
    </source>
</evidence>
<dbReference type="GO" id="GO:0009893">
    <property type="term" value="P:positive regulation of metabolic process"/>
    <property type="evidence" value="ECO:0007669"/>
    <property type="project" value="UniProtKB-ARBA"/>
</dbReference>